<evidence type="ECO:0000256" key="3">
    <source>
        <dbReference type="ARBA" id="ARBA00022801"/>
    </source>
</evidence>
<organism evidence="6 7">
    <name type="scientific">Exidia glandulosa HHB12029</name>
    <dbReference type="NCBI Taxonomy" id="1314781"/>
    <lineage>
        <taxon>Eukaryota</taxon>
        <taxon>Fungi</taxon>
        <taxon>Dikarya</taxon>
        <taxon>Basidiomycota</taxon>
        <taxon>Agaricomycotina</taxon>
        <taxon>Agaricomycetes</taxon>
        <taxon>Auriculariales</taxon>
        <taxon>Exidiaceae</taxon>
        <taxon>Exidia</taxon>
    </lineage>
</organism>
<evidence type="ECO:0000259" key="5">
    <source>
        <dbReference type="Pfam" id="PF06441"/>
    </source>
</evidence>
<feature type="active site" description="Nucleophile" evidence="4">
    <location>
        <position position="186"/>
    </location>
</feature>
<evidence type="ECO:0000313" key="7">
    <source>
        <dbReference type="Proteomes" id="UP000077266"/>
    </source>
</evidence>
<name>A0A165K9J8_EXIGL</name>
<evidence type="ECO:0000256" key="1">
    <source>
        <dbReference type="ARBA" id="ARBA00010088"/>
    </source>
</evidence>
<sequence>MATTTPAPKPRRIEVAFPEAAVEQMKEQLTQAVLPDDPPFPGASWDLGVDLQVLKELKQQWENEFSWADLSAEINRWPNFMCRFEDEDVDLHFIHVRSEVPDAIPLVLLHGWPGTFYDFHKVIEPLVNPRTPHTPAFHVVIPSLPGYFLSTYPQRSGFTLVDTARIIHKLMVRVLGYRRFFGQGGDWGSYILRAMIAMPETCHNVRLAHFNLFRAPETGAARWISTVKGAIPSFLDVVPGVKVTKDFAEQSLLSLVLTKGERQGLKRRKEFVQSGMGYIAIQQTKPLTVGYAVQASPVSLLAYIGEKMFAWSHTTSEDWDTKDVIATVALYYLSKSFATATLIYHQSKEVREAMTFQHGAWKASKDCLLGYTAFPWETGAALRSSITPVGNLVFYREKEKGGHFPALDNPEGLCEDLRAFAALYWVV</sequence>
<evidence type="ECO:0000256" key="2">
    <source>
        <dbReference type="ARBA" id="ARBA00022797"/>
    </source>
</evidence>
<dbReference type="GO" id="GO:0004301">
    <property type="term" value="F:epoxide hydrolase activity"/>
    <property type="evidence" value="ECO:0007669"/>
    <property type="project" value="TreeGrafter"/>
</dbReference>
<dbReference type="PRINTS" id="PR00412">
    <property type="entry name" value="EPOXHYDRLASE"/>
</dbReference>
<dbReference type="EMBL" id="KV425948">
    <property type="protein sequence ID" value="KZV96004.1"/>
    <property type="molecule type" value="Genomic_DNA"/>
</dbReference>
<dbReference type="GO" id="GO:0097176">
    <property type="term" value="P:epoxide metabolic process"/>
    <property type="evidence" value="ECO:0007669"/>
    <property type="project" value="TreeGrafter"/>
</dbReference>
<keyword evidence="2" id="KW-0058">Aromatic hydrocarbons catabolism</keyword>
<protein>
    <submittedName>
        <fullName evidence="6">Alpha/beta-hydrolase</fullName>
    </submittedName>
</protein>
<reference evidence="6 7" key="1">
    <citation type="journal article" date="2016" name="Mol. Biol. Evol.">
        <title>Comparative Genomics of Early-Diverging Mushroom-Forming Fungi Provides Insights into the Origins of Lignocellulose Decay Capabilities.</title>
        <authorList>
            <person name="Nagy L.G."/>
            <person name="Riley R."/>
            <person name="Tritt A."/>
            <person name="Adam C."/>
            <person name="Daum C."/>
            <person name="Floudas D."/>
            <person name="Sun H."/>
            <person name="Yadav J.S."/>
            <person name="Pangilinan J."/>
            <person name="Larsson K.H."/>
            <person name="Matsuura K."/>
            <person name="Barry K."/>
            <person name="Labutti K."/>
            <person name="Kuo R."/>
            <person name="Ohm R.A."/>
            <person name="Bhattacharya S.S."/>
            <person name="Shirouzu T."/>
            <person name="Yoshinaga Y."/>
            <person name="Martin F.M."/>
            <person name="Grigoriev I.V."/>
            <person name="Hibbett D.S."/>
        </authorList>
    </citation>
    <scope>NUCLEOTIDE SEQUENCE [LARGE SCALE GENOMIC DNA]</scope>
    <source>
        <strain evidence="6 7">HHB12029</strain>
    </source>
</reference>
<dbReference type="OrthoDB" id="7130006at2759"/>
<dbReference type="InterPro" id="IPR029058">
    <property type="entry name" value="AB_hydrolase_fold"/>
</dbReference>
<evidence type="ECO:0000313" key="6">
    <source>
        <dbReference type="EMBL" id="KZV96004.1"/>
    </source>
</evidence>
<evidence type="ECO:0000256" key="4">
    <source>
        <dbReference type="PIRSR" id="PIRSR001112-1"/>
    </source>
</evidence>
<dbReference type="InParanoid" id="A0A165K9J8"/>
<gene>
    <name evidence="6" type="ORF">EXIGLDRAFT_643674</name>
</gene>
<comment type="similarity">
    <text evidence="1">Belongs to the peptidase S33 family.</text>
</comment>
<dbReference type="AlphaFoldDB" id="A0A165K9J8"/>
<dbReference type="STRING" id="1314781.A0A165K9J8"/>
<feature type="active site" description="Proton acceptor" evidence="4">
    <location>
        <position position="403"/>
    </location>
</feature>
<accession>A0A165K9J8</accession>
<dbReference type="Gene3D" id="3.40.50.1820">
    <property type="entry name" value="alpha/beta hydrolase"/>
    <property type="match status" value="1"/>
</dbReference>
<dbReference type="SUPFAM" id="SSF53474">
    <property type="entry name" value="alpha/beta-Hydrolases"/>
    <property type="match status" value="1"/>
</dbReference>
<dbReference type="PIRSF" id="PIRSF001112">
    <property type="entry name" value="Epoxide_hydrolase"/>
    <property type="match status" value="1"/>
</dbReference>
<dbReference type="Proteomes" id="UP000077266">
    <property type="component" value="Unassembled WGS sequence"/>
</dbReference>
<keyword evidence="3 6" id="KW-0378">Hydrolase</keyword>
<dbReference type="PANTHER" id="PTHR21661">
    <property type="entry name" value="EPOXIDE HYDROLASE 1-RELATED"/>
    <property type="match status" value="1"/>
</dbReference>
<feature type="domain" description="Epoxide hydrolase N-terminal" evidence="5">
    <location>
        <begin position="11"/>
        <end position="119"/>
    </location>
</feature>
<dbReference type="InterPro" id="IPR010497">
    <property type="entry name" value="Epoxide_hydro_N"/>
</dbReference>
<dbReference type="PANTHER" id="PTHR21661:SF35">
    <property type="entry name" value="EPOXIDE HYDROLASE"/>
    <property type="match status" value="1"/>
</dbReference>
<dbReference type="InterPro" id="IPR000639">
    <property type="entry name" value="Epox_hydrolase-like"/>
</dbReference>
<proteinExistence type="inferred from homology"/>
<dbReference type="InterPro" id="IPR016292">
    <property type="entry name" value="Epoxide_hydrolase"/>
</dbReference>
<keyword evidence="7" id="KW-1185">Reference proteome</keyword>
<dbReference type="Pfam" id="PF06441">
    <property type="entry name" value="EHN"/>
    <property type="match status" value="1"/>
</dbReference>
<feature type="active site" description="Proton donor" evidence="4">
    <location>
        <position position="344"/>
    </location>
</feature>